<evidence type="ECO:0000256" key="1">
    <source>
        <dbReference type="ARBA" id="ARBA00001974"/>
    </source>
</evidence>
<protein>
    <recommendedName>
        <fullName evidence="5">Glucose-methanol-choline oxidoreductase N-terminal domain-containing protein</fullName>
    </recommendedName>
</protein>
<gene>
    <name evidence="6" type="ORF">CDD81_166</name>
</gene>
<proteinExistence type="inferred from homology"/>
<comment type="cofactor">
    <cofactor evidence="1">
        <name>FAD</name>
        <dbReference type="ChEBI" id="CHEBI:57692"/>
    </cofactor>
</comment>
<comment type="similarity">
    <text evidence="2">Belongs to the GMC oxidoreductase family.</text>
</comment>
<dbReference type="PANTHER" id="PTHR11552">
    <property type="entry name" value="GLUCOSE-METHANOL-CHOLINE GMC OXIDOREDUCTASE"/>
    <property type="match status" value="1"/>
</dbReference>
<keyword evidence="7" id="KW-1185">Reference proteome</keyword>
<dbReference type="SUPFAM" id="SSF51905">
    <property type="entry name" value="FAD/NAD(P)-binding domain"/>
    <property type="match status" value="1"/>
</dbReference>
<dbReference type="OrthoDB" id="269227at2759"/>
<dbReference type="Gene3D" id="3.30.560.10">
    <property type="entry name" value="Glucose Oxidase, domain 3"/>
    <property type="match status" value="1"/>
</dbReference>
<keyword evidence="4" id="KW-0274">FAD</keyword>
<dbReference type="Proteomes" id="UP000226192">
    <property type="component" value="Unassembled WGS sequence"/>
</dbReference>
<evidence type="ECO:0000259" key="5">
    <source>
        <dbReference type="Pfam" id="PF00732"/>
    </source>
</evidence>
<dbReference type="EMBL" id="NJET01000010">
    <property type="protein sequence ID" value="PHH66103.1"/>
    <property type="molecule type" value="Genomic_DNA"/>
</dbReference>
<dbReference type="GO" id="GO:0016614">
    <property type="term" value="F:oxidoreductase activity, acting on CH-OH group of donors"/>
    <property type="evidence" value="ECO:0007669"/>
    <property type="project" value="InterPro"/>
</dbReference>
<dbReference type="AlphaFoldDB" id="A0A2C5YER6"/>
<dbReference type="GO" id="GO:0050660">
    <property type="term" value="F:flavin adenine dinucleotide binding"/>
    <property type="evidence" value="ECO:0007669"/>
    <property type="project" value="InterPro"/>
</dbReference>
<dbReference type="Gene3D" id="3.50.50.60">
    <property type="entry name" value="FAD/NAD(P)-binding domain"/>
    <property type="match status" value="1"/>
</dbReference>
<dbReference type="InterPro" id="IPR036188">
    <property type="entry name" value="FAD/NAD-bd_sf"/>
</dbReference>
<dbReference type="InterPro" id="IPR000172">
    <property type="entry name" value="GMC_OxRdtase_N"/>
</dbReference>
<reference evidence="6 7" key="1">
    <citation type="submission" date="2017-06" db="EMBL/GenBank/DDBJ databases">
        <title>Ant-infecting Ophiocordyceps genomes reveal a high diversity of potential behavioral manipulation genes and a possible major role for enterotoxins.</title>
        <authorList>
            <person name="De Bekker C."/>
            <person name="Evans H.C."/>
            <person name="Brachmann A."/>
            <person name="Hughes D.P."/>
        </authorList>
    </citation>
    <scope>NUCLEOTIDE SEQUENCE [LARGE SCALE GENOMIC DNA]</scope>
    <source>
        <strain evidence="6 7">Map64</strain>
    </source>
</reference>
<dbReference type="Pfam" id="PF00732">
    <property type="entry name" value="GMC_oxred_N"/>
    <property type="match status" value="1"/>
</dbReference>
<dbReference type="STRING" id="1399860.A0A2C5YER6"/>
<evidence type="ECO:0000313" key="7">
    <source>
        <dbReference type="Proteomes" id="UP000226192"/>
    </source>
</evidence>
<evidence type="ECO:0000256" key="4">
    <source>
        <dbReference type="ARBA" id="ARBA00022827"/>
    </source>
</evidence>
<evidence type="ECO:0000256" key="3">
    <source>
        <dbReference type="ARBA" id="ARBA00022630"/>
    </source>
</evidence>
<accession>A0A2C5YER6</accession>
<organism evidence="6 7">
    <name type="scientific">Ophiocordyceps australis</name>
    <dbReference type="NCBI Taxonomy" id="1399860"/>
    <lineage>
        <taxon>Eukaryota</taxon>
        <taxon>Fungi</taxon>
        <taxon>Dikarya</taxon>
        <taxon>Ascomycota</taxon>
        <taxon>Pezizomycotina</taxon>
        <taxon>Sordariomycetes</taxon>
        <taxon>Hypocreomycetidae</taxon>
        <taxon>Hypocreales</taxon>
        <taxon>Ophiocordycipitaceae</taxon>
        <taxon>Ophiocordyceps</taxon>
    </lineage>
</organism>
<dbReference type="InterPro" id="IPR012132">
    <property type="entry name" value="GMC_OxRdtase"/>
</dbReference>
<dbReference type="PANTHER" id="PTHR11552:SF147">
    <property type="entry name" value="CHOLINE DEHYDROGENASE, MITOCHONDRIAL"/>
    <property type="match status" value="1"/>
</dbReference>
<evidence type="ECO:0000313" key="6">
    <source>
        <dbReference type="EMBL" id="PHH66103.1"/>
    </source>
</evidence>
<evidence type="ECO:0000256" key="2">
    <source>
        <dbReference type="ARBA" id="ARBA00010790"/>
    </source>
</evidence>
<sequence>MTRQDMDWNITSQPGVGINGRRIELTRGKFVGGSSGCNGTLVVRGTKRDVDDWEVPGWSGDEFFQYMRKSLA</sequence>
<feature type="domain" description="Glucose-methanol-choline oxidoreductase N-terminal" evidence="5">
    <location>
        <begin position="19"/>
        <end position="69"/>
    </location>
</feature>
<name>A0A2C5YER6_9HYPO</name>
<keyword evidence="3" id="KW-0285">Flavoprotein</keyword>
<comment type="caution">
    <text evidence="6">The sequence shown here is derived from an EMBL/GenBank/DDBJ whole genome shotgun (WGS) entry which is preliminary data.</text>
</comment>